<proteinExistence type="predicted"/>
<evidence type="ECO:0000259" key="5">
    <source>
        <dbReference type="Pfam" id="PF07992"/>
    </source>
</evidence>
<organism evidence="6 7">
    <name type="scientific">Nocardia panacis</name>
    <dbReference type="NCBI Taxonomy" id="2340916"/>
    <lineage>
        <taxon>Bacteria</taxon>
        <taxon>Bacillati</taxon>
        <taxon>Actinomycetota</taxon>
        <taxon>Actinomycetes</taxon>
        <taxon>Mycobacteriales</taxon>
        <taxon>Nocardiaceae</taxon>
        <taxon>Nocardia</taxon>
    </lineage>
</organism>
<evidence type="ECO:0000313" key="7">
    <source>
        <dbReference type="Proteomes" id="UP000266677"/>
    </source>
</evidence>
<gene>
    <name evidence="6" type="ORF">D5S18_00610</name>
</gene>
<evidence type="ECO:0000256" key="3">
    <source>
        <dbReference type="ARBA" id="ARBA00048132"/>
    </source>
</evidence>
<dbReference type="SUPFAM" id="SSF51905">
    <property type="entry name" value="FAD/NAD(P)-binding domain"/>
    <property type="match status" value="1"/>
</dbReference>
<sequence>MGSRSGTDRRSNNSVGPSSIQWAHSGRLRWQRRFVDRAARGPETRSDRTGVTGATSRGAYCRALRGTPLEVTALIQYRMARELTAERGAAMARTGSRICGDHACDFPETARIFDRCDGREHAHGMGSNATEVLWDAVLIGGGAAGLSAAVTLARAGRKVLVVDEDSSRAAATDRITGLFSREGISPAGLLRLGHDDAQRYGATCLDGRVTALNWRGEDQGFLVETATGEEVATRAVVVGTGLSDQLPDITGLRERWGREVLFCPYMDGYEVRGERIGLIGGPDADASVAYAQLLRQWTGDLIYFPRGAALTEEHRSALAARDIHLLEGEVANVVTVEDRLRGVELDDGRAVPRTVLFVAPIPVPQDALLRTLGCDVGENGFIAADFDGATSVPGVFAAGDVVRPYGQLVDAVAAGNRAGAALNHYLVRLDIAAARASYEAEQPFSAALESLAQRVRQTTVERGI</sequence>
<name>A0A3A4L093_9NOCA</name>
<comment type="caution">
    <text evidence="6">The sequence shown here is derived from an EMBL/GenBank/DDBJ whole genome shotgun (WGS) entry which is preliminary data.</text>
</comment>
<dbReference type="InterPro" id="IPR023753">
    <property type="entry name" value="FAD/NAD-binding_dom"/>
</dbReference>
<evidence type="ECO:0000256" key="1">
    <source>
        <dbReference type="ARBA" id="ARBA00022630"/>
    </source>
</evidence>
<protein>
    <submittedName>
        <fullName evidence="6">NAD(P)/FAD-dependent oxidoreductase</fullName>
    </submittedName>
</protein>
<dbReference type="PRINTS" id="PR00368">
    <property type="entry name" value="FADPNR"/>
</dbReference>
<keyword evidence="1" id="KW-0285">Flavoprotein</keyword>
<evidence type="ECO:0000256" key="4">
    <source>
        <dbReference type="SAM" id="MobiDB-lite"/>
    </source>
</evidence>
<dbReference type="InterPro" id="IPR036188">
    <property type="entry name" value="FAD/NAD-bd_sf"/>
</dbReference>
<dbReference type="EMBL" id="QZFU01000006">
    <property type="protein sequence ID" value="RJO79815.1"/>
    <property type="molecule type" value="Genomic_DNA"/>
</dbReference>
<dbReference type="GO" id="GO:0004791">
    <property type="term" value="F:thioredoxin-disulfide reductase (NADPH) activity"/>
    <property type="evidence" value="ECO:0007669"/>
    <property type="project" value="UniProtKB-EC"/>
</dbReference>
<dbReference type="PRINTS" id="PR00469">
    <property type="entry name" value="PNDRDTASEII"/>
</dbReference>
<evidence type="ECO:0000313" key="6">
    <source>
        <dbReference type="EMBL" id="RJO79815.1"/>
    </source>
</evidence>
<keyword evidence="7" id="KW-1185">Reference proteome</keyword>
<evidence type="ECO:0000256" key="2">
    <source>
        <dbReference type="ARBA" id="ARBA00023002"/>
    </source>
</evidence>
<comment type="catalytic activity">
    <reaction evidence="3">
        <text>[thioredoxin]-dithiol + NADP(+) = [thioredoxin]-disulfide + NADPH + H(+)</text>
        <dbReference type="Rhea" id="RHEA:20345"/>
        <dbReference type="Rhea" id="RHEA-COMP:10698"/>
        <dbReference type="Rhea" id="RHEA-COMP:10700"/>
        <dbReference type="ChEBI" id="CHEBI:15378"/>
        <dbReference type="ChEBI" id="CHEBI:29950"/>
        <dbReference type="ChEBI" id="CHEBI:50058"/>
        <dbReference type="ChEBI" id="CHEBI:57783"/>
        <dbReference type="ChEBI" id="CHEBI:58349"/>
        <dbReference type="EC" id="1.8.1.9"/>
    </reaction>
</comment>
<dbReference type="Pfam" id="PF07992">
    <property type="entry name" value="Pyr_redox_2"/>
    <property type="match status" value="1"/>
</dbReference>
<accession>A0A3A4L093</accession>
<dbReference type="InterPro" id="IPR050097">
    <property type="entry name" value="Ferredoxin-NADP_redctase_2"/>
</dbReference>
<feature type="compositionally biased region" description="Basic and acidic residues" evidence="4">
    <location>
        <begin position="1"/>
        <end position="11"/>
    </location>
</feature>
<dbReference type="AlphaFoldDB" id="A0A3A4L093"/>
<feature type="compositionally biased region" description="Polar residues" evidence="4">
    <location>
        <begin position="12"/>
        <end position="22"/>
    </location>
</feature>
<dbReference type="Gene3D" id="3.50.50.60">
    <property type="entry name" value="FAD/NAD(P)-binding domain"/>
    <property type="match status" value="2"/>
</dbReference>
<reference evidence="6 7" key="1">
    <citation type="submission" date="2018-09" db="EMBL/GenBank/DDBJ databases">
        <title>YIM PH21274 draft genome.</title>
        <authorList>
            <person name="Miao C."/>
        </authorList>
    </citation>
    <scope>NUCLEOTIDE SEQUENCE [LARGE SCALE GENOMIC DNA]</scope>
    <source>
        <strain evidence="6 7">YIM PH 21724</strain>
    </source>
</reference>
<feature type="domain" description="FAD/NAD(P)-binding" evidence="5">
    <location>
        <begin position="135"/>
        <end position="415"/>
    </location>
</feature>
<dbReference type="PANTHER" id="PTHR48105">
    <property type="entry name" value="THIOREDOXIN REDUCTASE 1-RELATED-RELATED"/>
    <property type="match status" value="1"/>
</dbReference>
<dbReference type="Proteomes" id="UP000266677">
    <property type="component" value="Unassembled WGS sequence"/>
</dbReference>
<keyword evidence="2" id="KW-0560">Oxidoreductase</keyword>
<feature type="region of interest" description="Disordered" evidence="4">
    <location>
        <begin position="1"/>
        <end position="22"/>
    </location>
</feature>